<organism evidence="2 3">
    <name type="scientific">Araneus ventricosus</name>
    <name type="common">Orbweaver spider</name>
    <name type="synonym">Epeira ventricosa</name>
    <dbReference type="NCBI Taxonomy" id="182803"/>
    <lineage>
        <taxon>Eukaryota</taxon>
        <taxon>Metazoa</taxon>
        <taxon>Ecdysozoa</taxon>
        <taxon>Arthropoda</taxon>
        <taxon>Chelicerata</taxon>
        <taxon>Arachnida</taxon>
        <taxon>Araneae</taxon>
        <taxon>Araneomorphae</taxon>
        <taxon>Entelegynae</taxon>
        <taxon>Araneoidea</taxon>
        <taxon>Araneidae</taxon>
        <taxon>Araneus</taxon>
    </lineage>
</organism>
<dbReference type="EMBL" id="BGPR01008155">
    <property type="protein sequence ID" value="GBN31919.1"/>
    <property type="molecule type" value="Genomic_DNA"/>
</dbReference>
<name>A0A4Y2MZG8_ARAVE</name>
<evidence type="ECO:0000313" key="3">
    <source>
        <dbReference type="Proteomes" id="UP000499080"/>
    </source>
</evidence>
<protein>
    <submittedName>
        <fullName evidence="2">Uncharacterized protein</fullName>
    </submittedName>
</protein>
<dbReference type="Proteomes" id="UP000499080">
    <property type="component" value="Unassembled WGS sequence"/>
</dbReference>
<comment type="caution">
    <text evidence="2">The sequence shown here is derived from an EMBL/GenBank/DDBJ whole genome shotgun (WGS) entry which is preliminary data.</text>
</comment>
<reference evidence="2 3" key="1">
    <citation type="journal article" date="2019" name="Sci. Rep.">
        <title>Orb-weaving spider Araneus ventricosus genome elucidates the spidroin gene catalogue.</title>
        <authorList>
            <person name="Kono N."/>
            <person name="Nakamura H."/>
            <person name="Ohtoshi R."/>
            <person name="Moran D.A.P."/>
            <person name="Shinohara A."/>
            <person name="Yoshida Y."/>
            <person name="Fujiwara M."/>
            <person name="Mori M."/>
            <person name="Tomita M."/>
            <person name="Arakawa K."/>
        </authorList>
    </citation>
    <scope>NUCLEOTIDE SEQUENCE [LARGE SCALE GENOMIC DNA]</scope>
</reference>
<keyword evidence="1" id="KW-0812">Transmembrane</keyword>
<keyword evidence="1" id="KW-1133">Transmembrane helix</keyword>
<keyword evidence="3" id="KW-1185">Reference proteome</keyword>
<proteinExistence type="predicted"/>
<evidence type="ECO:0000313" key="2">
    <source>
        <dbReference type="EMBL" id="GBN31919.1"/>
    </source>
</evidence>
<gene>
    <name evidence="2" type="ORF">AVEN_42472_1</name>
</gene>
<dbReference type="AlphaFoldDB" id="A0A4Y2MZG8"/>
<feature type="transmembrane region" description="Helical" evidence="1">
    <location>
        <begin position="9"/>
        <end position="28"/>
    </location>
</feature>
<keyword evidence="1" id="KW-0472">Membrane</keyword>
<sequence>MVIVFLRMVIRYVIGIVISGVGFVDYVVRKPEYLYSDFSFIKNGFCAIKPNLLIHIVGVSLVRGEASPRDRKNAARVFTLQMSLF</sequence>
<evidence type="ECO:0000256" key="1">
    <source>
        <dbReference type="SAM" id="Phobius"/>
    </source>
</evidence>
<accession>A0A4Y2MZG8</accession>